<dbReference type="PATRIC" id="fig|42256.3.peg.56"/>
<evidence type="ECO:0000256" key="1">
    <source>
        <dbReference type="SAM" id="MobiDB-lite"/>
    </source>
</evidence>
<dbReference type="OrthoDB" id="9794183at2"/>
<feature type="domain" description="Cupin type-2" evidence="2">
    <location>
        <begin position="67"/>
        <end position="116"/>
    </location>
</feature>
<dbReference type="HOGENOM" id="CLU_084522_1_0_11"/>
<evidence type="ECO:0000313" key="5">
    <source>
        <dbReference type="Proteomes" id="UP000025229"/>
    </source>
</evidence>
<dbReference type="InterPro" id="IPR011051">
    <property type="entry name" value="RmlC_Cupin_sf"/>
</dbReference>
<keyword evidence="5" id="KW-1185">Reference proteome</keyword>
<proteinExistence type="predicted"/>
<accession>A0A023WZZ5</accession>
<reference evidence="4" key="2">
    <citation type="submission" date="2023-11" db="EMBL/GenBank/DDBJ databases">
        <title>MicrobeMod: A computational toolkit for identifying prokaryotic methylation and restriction-modification with nanopore sequencing.</title>
        <authorList>
            <person name="Crits-Christoph A."/>
            <person name="Kang S.C."/>
            <person name="Lee H."/>
            <person name="Ostrov N."/>
        </authorList>
    </citation>
    <scope>NUCLEOTIDE SEQUENCE</scope>
    <source>
        <strain evidence="4">ATCC 51242</strain>
    </source>
</reference>
<dbReference type="PANTHER" id="PTHR36448:SF2">
    <property type="entry name" value="CUPIN TYPE-1 DOMAIN-CONTAINING PROTEIN"/>
    <property type="match status" value="1"/>
</dbReference>
<dbReference type="CDD" id="cd02219">
    <property type="entry name" value="cupin_YjlB-like"/>
    <property type="match status" value="1"/>
</dbReference>
<protein>
    <submittedName>
        <fullName evidence="4">Cupin domain-containing protein</fullName>
    </submittedName>
    <submittedName>
        <fullName evidence="3">Uncharacterized protein containing double-stranded beta helix domain</fullName>
    </submittedName>
</protein>
<name>A0A023WZZ5_RUBRA</name>
<feature type="compositionally biased region" description="Basic and acidic residues" evidence="1">
    <location>
        <begin position="10"/>
        <end position="22"/>
    </location>
</feature>
<dbReference type="EMBL" id="CP007514">
    <property type="protein sequence ID" value="AHY45340.1"/>
    <property type="molecule type" value="Genomic_DNA"/>
</dbReference>
<dbReference type="InterPro" id="IPR014500">
    <property type="entry name" value="UCP019307_cupin"/>
</dbReference>
<dbReference type="Proteomes" id="UP001281130">
    <property type="component" value="Unassembled WGS sequence"/>
</dbReference>
<gene>
    <name evidence="3" type="ORF">RradSPS_0057</name>
    <name evidence="4" type="ORF">SIL72_01795</name>
</gene>
<feature type="region of interest" description="Disordered" evidence="1">
    <location>
        <begin position="1"/>
        <end position="24"/>
    </location>
</feature>
<dbReference type="Proteomes" id="UP000025229">
    <property type="component" value="Chromosome"/>
</dbReference>
<evidence type="ECO:0000259" key="2">
    <source>
        <dbReference type="Pfam" id="PF07883"/>
    </source>
</evidence>
<evidence type="ECO:0000313" key="3">
    <source>
        <dbReference type="EMBL" id="AHY45340.1"/>
    </source>
</evidence>
<dbReference type="InterPro" id="IPR047121">
    <property type="entry name" value="YjiB-like"/>
</dbReference>
<dbReference type="SUPFAM" id="SSF51182">
    <property type="entry name" value="RmlC-like cupins"/>
    <property type="match status" value="1"/>
</dbReference>
<dbReference type="Pfam" id="PF07883">
    <property type="entry name" value="Cupin_2"/>
    <property type="match status" value="1"/>
</dbReference>
<dbReference type="STRING" id="42256.RradSPS_0057"/>
<dbReference type="AlphaFoldDB" id="A0A023WZZ5"/>
<evidence type="ECO:0000313" key="4">
    <source>
        <dbReference type="EMBL" id="MDX5892751.1"/>
    </source>
</evidence>
<dbReference type="Gene3D" id="2.60.120.10">
    <property type="entry name" value="Jelly Rolls"/>
    <property type="match status" value="1"/>
</dbReference>
<dbReference type="KEGG" id="rrd:RradSPS_0057"/>
<dbReference type="PIRSF" id="PIRSF019307">
    <property type="entry name" value="UCP019307"/>
    <property type="match status" value="1"/>
</dbReference>
<dbReference type="EMBL" id="JAWXXX010000001">
    <property type="protein sequence ID" value="MDX5892751.1"/>
    <property type="molecule type" value="Genomic_DNA"/>
</dbReference>
<dbReference type="PANTHER" id="PTHR36448">
    <property type="entry name" value="BLR7373 PROTEIN"/>
    <property type="match status" value="1"/>
</dbReference>
<dbReference type="InterPro" id="IPR014710">
    <property type="entry name" value="RmlC-like_jellyroll"/>
</dbReference>
<reference evidence="3 5" key="1">
    <citation type="submission" date="2014-03" db="EMBL/GenBank/DDBJ databases">
        <title>Complete genome sequence of the Radio-Resistant Rubrobacter radiotolerans RSPS-4.</title>
        <authorList>
            <person name="Egas C.C."/>
            <person name="Barroso C.C."/>
            <person name="Froufe H.J.C."/>
            <person name="Pacheco J.J."/>
            <person name="Albuquerque L.L."/>
            <person name="da Costa M.M.S."/>
        </authorList>
    </citation>
    <scope>NUCLEOTIDE SEQUENCE [LARGE SCALE GENOMIC DNA]</scope>
    <source>
        <strain evidence="3 5">RSPS-4</strain>
    </source>
</reference>
<sequence length="183" mass="19443">MSGRSAESPPEVREHRFTDDGRVPNSELPLLVYPGALGADARDPARCKAFFETNGWSGAWTDGVFSYHHYHSTSHEVLGVIGGEASVTFGGESGETLRVGAGDVVVIPAGVGHKNAGASPDFTVVGAYPEGRSWDILTGEPGERPEALENIKNVPLPEKDPLFGESGPLTERWNREGFTGGVV</sequence>
<dbReference type="InterPro" id="IPR013096">
    <property type="entry name" value="Cupin_2"/>
</dbReference>
<dbReference type="RefSeq" id="WP_038679901.1">
    <property type="nucleotide sequence ID" value="NZ_CP007514.1"/>
</dbReference>
<organism evidence="3 5">
    <name type="scientific">Rubrobacter radiotolerans</name>
    <name type="common">Arthrobacter radiotolerans</name>
    <dbReference type="NCBI Taxonomy" id="42256"/>
    <lineage>
        <taxon>Bacteria</taxon>
        <taxon>Bacillati</taxon>
        <taxon>Actinomycetota</taxon>
        <taxon>Rubrobacteria</taxon>
        <taxon>Rubrobacterales</taxon>
        <taxon>Rubrobacteraceae</taxon>
        <taxon>Rubrobacter</taxon>
    </lineage>
</organism>
<dbReference type="eggNOG" id="COG4297">
    <property type="taxonomic scope" value="Bacteria"/>
</dbReference>